<reference evidence="2 3" key="1">
    <citation type="submission" date="2018-09" db="EMBL/GenBank/DDBJ databases">
        <title>Nocardia yunnanensis sp. nov., an actinomycete isolated from a soil sample.</title>
        <authorList>
            <person name="Zhang J."/>
        </authorList>
    </citation>
    <scope>NUCLEOTIDE SEQUENCE [LARGE SCALE GENOMIC DNA]</scope>
    <source>
        <strain evidence="2 3">CFHS0054</strain>
    </source>
</reference>
<protein>
    <submittedName>
        <fullName evidence="2">Uncharacterized protein</fullName>
    </submittedName>
</protein>
<keyword evidence="3" id="KW-1185">Reference proteome</keyword>
<gene>
    <name evidence="2" type="ORF">D7D52_32900</name>
</gene>
<feature type="region of interest" description="Disordered" evidence="1">
    <location>
        <begin position="499"/>
        <end position="534"/>
    </location>
</feature>
<dbReference type="KEGG" id="nyu:D7D52_32900"/>
<dbReference type="AlphaFoldDB" id="A0A386ZKL6"/>
<evidence type="ECO:0000256" key="1">
    <source>
        <dbReference type="SAM" id="MobiDB-lite"/>
    </source>
</evidence>
<evidence type="ECO:0000313" key="2">
    <source>
        <dbReference type="EMBL" id="AYF77823.1"/>
    </source>
</evidence>
<sequence length="801" mass="88005">MSDPAFPDGPQRYATTRLFRALTAIERAGSAGDRERARQRARQWREVLAGLRDGRVVAGSRTPVAGLPAWVTLEVTHGGFATGRGLAEAPLTRDEEERLAAVPPEVPGESARERLNLWYLGDAGQAELLAVLRSGHYRVRVPEHAALAVVALLLDKGFAEQALDLVARLRPHFARLRFTPDFDAAARPSGAAVRVATVGEAGDALRAVRTPEQLRLMHDTVEVWTPLYDRLVALWCMTVDGDLPRIDAEGAVLGGQPGAVRPPGWLSERARWLQEFEKARGAREFRGRHAHPRSNFARLHEALLSVPDKHSRMGARLLTPQQAKRVRLALANTLTRHGEPGGGARESERAAQARAIASPLYRDLAEVLAARLDRLPADGGLPSLDPVTAPVGPEDKATVADGTDIPQHLRDKAIRALEAPPDELIRRGIIGSGEVLAAVLPQLTSRLLAAEFADPVAAGLYEQVYTAFRRRRSLLLLDLQHQVRFDELPWVTALEALRAEPPATGPGKKTGGKQRGGKKRAGKGDGRQAEHAGNPAARRLLRQMALLAIESFPETMLPNPLVREFHTLAGQAGLRLPLVEEVAADIFMGTFTEKWRTAALVASRTLEGTLYQRYYDLPTVADWEAHARNEIRWGKPTSPHFAELCAQRATEAGTGNNYVARNGALLEQSQILTTHNLAVLVDALNLEPELQETAPQLAHHTFDWILHRLSQPGNRHTQLLQLKNAAYAWRQAIFLLSYCNTATQHDQLHRLSTHHTTPLTPAINGLSHVVSGGHFTPRGMTPSGNGHRFLGWTQGRHWYFA</sequence>
<proteinExistence type="predicted"/>
<accession>A0A386ZKL6</accession>
<evidence type="ECO:0000313" key="3">
    <source>
        <dbReference type="Proteomes" id="UP000267164"/>
    </source>
</evidence>
<dbReference type="OrthoDB" id="5136203at2"/>
<feature type="compositionally biased region" description="Basic residues" evidence="1">
    <location>
        <begin position="510"/>
        <end position="521"/>
    </location>
</feature>
<name>A0A386ZKL6_9NOCA</name>
<dbReference type="RefSeq" id="WP_120742669.1">
    <property type="nucleotide sequence ID" value="NZ_CP032568.1"/>
</dbReference>
<dbReference type="Proteomes" id="UP000267164">
    <property type="component" value="Chromosome"/>
</dbReference>
<organism evidence="2 3">
    <name type="scientific">Nocardia yunnanensis</name>
    <dbReference type="NCBI Taxonomy" id="2382165"/>
    <lineage>
        <taxon>Bacteria</taxon>
        <taxon>Bacillati</taxon>
        <taxon>Actinomycetota</taxon>
        <taxon>Actinomycetes</taxon>
        <taxon>Mycobacteriales</taxon>
        <taxon>Nocardiaceae</taxon>
        <taxon>Nocardia</taxon>
    </lineage>
</organism>
<dbReference type="EMBL" id="CP032568">
    <property type="protein sequence ID" value="AYF77823.1"/>
    <property type="molecule type" value="Genomic_DNA"/>
</dbReference>